<gene>
    <name evidence="4" type="ORF">P174DRAFT_437612</name>
</gene>
<dbReference type="PANTHER" id="PTHR28288:SF2">
    <property type="entry name" value="PROTEASE B INHIBITOR 2"/>
    <property type="match status" value="1"/>
</dbReference>
<protein>
    <recommendedName>
        <fullName evidence="3">Inhibitor I9 domain-containing protein</fullName>
    </recommendedName>
</protein>
<dbReference type="STRING" id="1392255.A0A2I1CNF8"/>
<feature type="region of interest" description="Disordered" evidence="2">
    <location>
        <begin position="1"/>
        <end position="28"/>
    </location>
</feature>
<dbReference type="GO" id="GO:0042144">
    <property type="term" value="P:vacuole fusion, non-autophagic"/>
    <property type="evidence" value="ECO:0007669"/>
    <property type="project" value="TreeGrafter"/>
</dbReference>
<reference evidence="5" key="1">
    <citation type="journal article" date="2018" name="Proc. Natl. Acad. Sci. U.S.A.">
        <title>Linking secondary metabolites to gene clusters through genome sequencing of six diverse Aspergillus species.</title>
        <authorList>
            <person name="Kaerboelling I."/>
            <person name="Vesth T.C."/>
            <person name="Frisvad J.C."/>
            <person name="Nybo J.L."/>
            <person name="Theobald S."/>
            <person name="Kuo A."/>
            <person name="Bowyer P."/>
            <person name="Matsuda Y."/>
            <person name="Mondo S."/>
            <person name="Lyhne E.K."/>
            <person name="Kogle M.E."/>
            <person name="Clum A."/>
            <person name="Lipzen A."/>
            <person name="Salamov A."/>
            <person name="Ngan C.Y."/>
            <person name="Daum C."/>
            <person name="Chiniquy J."/>
            <person name="Barry K."/>
            <person name="LaButti K."/>
            <person name="Haridas S."/>
            <person name="Simmons B.A."/>
            <person name="Magnuson J.K."/>
            <person name="Mortensen U.H."/>
            <person name="Larsen T.O."/>
            <person name="Grigoriev I.V."/>
            <person name="Baker S.E."/>
            <person name="Andersen M.R."/>
        </authorList>
    </citation>
    <scope>NUCLEOTIDE SEQUENCE [LARGE SCALE GENOMIC DNA]</scope>
    <source>
        <strain evidence="5">IBT 16806</strain>
    </source>
</reference>
<dbReference type="Proteomes" id="UP000234474">
    <property type="component" value="Unassembled WGS sequence"/>
</dbReference>
<dbReference type="FunFam" id="3.30.70.80:FF:000005">
    <property type="entry name" value="Proteinase inhibitor I2B"/>
    <property type="match status" value="1"/>
</dbReference>
<feature type="domain" description="Inhibitor I9" evidence="3">
    <location>
        <begin position="20"/>
        <end position="69"/>
    </location>
</feature>
<organism evidence="4 5">
    <name type="scientific">Aspergillus novofumigatus (strain IBT 16806)</name>
    <dbReference type="NCBI Taxonomy" id="1392255"/>
    <lineage>
        <taxon>Eukaryota</taxon>
        <taxon>Fungi</taxon>
        <taxon>Dikarya</taxon>
        <taxon>Ascomycota</taxon>
        <taxon>Pezizomycotina</taxon>
        <taxon>Eurotiomycetes</taxon>
        <taxon>Eurotiomycetidae</taxon>
        <taxon>Eurotiales</taxon>
        <taxon>Aspergillaceae</taxon>
        <taxon>Aspergillus</taxon>
        <taxon>Aspergillus subgen. Fumigati</taxon>
    </lineage>
</organism>
<comment type="caution">
    <text evidence="4">The sequence shown here is derived from an EMBL/GenBank/DDBJ whole genome shotgun (WGS) entry which is preliminary data.</text>
</comment>
<dbReference type="VEuPathDB" id="FungiDB:P174DRAFT_437612"/>
<proteinExistence type="inferred from homology"/>
<evidence type="ECO:0000313" key="5">
    <source>
        <dbReference type="Proteomes" id="UP000234474"/>
    </source>
</evidence>
<dbReference type="RefSeq" id="XP_024687763.1">
    <property type="nucleotide sequence ID" value="XM_024826345.1"/>
</dbReference>
<dbReference type="InterPro" id="IPR010259">
    <property type="entry name" value="S8pro/Inhibitor_I9"/>
</dbReference>
<dbReference type="Pfam" id="PF05922">
    <property type="entry name" value="Inhibitor_I9"/>
    <property type="match status" value="1"/>
</dbReference>
<dbReference type="PANTHER" id="PTHR28288">
    <property type="entry name" value="PROTEASE B INHIBITOR 2"/>
    <property type="match status" value="1"/>
</dbReference>
<dbReference type="Gene3D" id="3.30.70.80">
    <property type="entry name" value="Peptidase S8 propeptide/proteinase inhibitor I9"/>
    <property type="match status" value="1"/>
</dbReference>
<evidence type="ECO:0000256" key="2">
    <source>
        <dbReference type="SAM" id="MobiDB-lite"/>
    </source>
</evidence>
<comment type="similarity">
    <text evidence="1">Belongs to the protease inhibitor I9 family.</text>
</comment>
<dbReference type="InterPro" id="IPR037045">
    <property type="entry name" value="S8pro/Inhibitor_I9_sf"/>
</dbReference>
<evidence type="ECO:0000313" key="4">
    <source>
        <dbReference type="EMBL" id="PKX99168.1"/>
    </source>
</evidence>
<dbReference type="GO" id="GO:0004866">
    <property type="term" value="F:endopeptidase inhibitor activity"/>
    <property type="evidence" value="ECO:0007669"/>
    <property type="project" value="UniProtKB-ARBA"/>
</dbReference>
<dbReference type="InterPro" id="IPR052471">
    <property type="entry name" value="PBI_I9"/>
</dbReference>
<accession>A0A2I1CNF8</accession>
<dbReference type="EMBL" id="MSZS01000001">
    <property type="protein sequence ID" value="PKX99168.1"/>
    <property type="molecule type" value="Genomic_DNA"/>
</dbReference>
<name>A0A2I1CNF8_ASPN1</name>
<evidence type="ECO:0000256" key="1">
    <source>
        <dbReference type="ARBA" id="ARBA00038069"/>
    </source>
</evidence>
<dbReference type="OMA" id="MYFNVTM"/>
<dbReference type="OrthoDB" id="5518345at2759"/>
<sequence>MPLYNITLKPDAQPEELEKAKKSAQEQGGTIKHEFTLIKAFTVEFPEEQVGILESNPHVHVEKDQEVRIQ</sequence>
<keyword evidence="5" id="KW-1185">Reference proteome</keyword>
<dbReference type="GeneID" id="36533670"/>
<evidence type="ECO:0000259" key="3">
    <source>
        <dbReference type="Pfam" id="PF05922"/>
    </source>
</evidence>
<dbReference type="AlphaFoldDB" id="A0A2I1CNF8"/>
<dbReference type="SUPFAM" id="SSF54897">
    <property type="entry name" value="Protease propeptides/inhibitors"/>
    <property type="match status" value="1"/>
</dbReference>